<comment type="caution">
    <text evidence="11">The sequence shown here is derived from an EMBL/GenBank/DDBJ whole genome shotgun (WGS) entry which is preliminary data.</text>
</comment>
<dbReference type="FunFam" id="1.20.1740.10:FF:000004">
    <property type="entry name" value="Sodium:alanine symporter family protein"/>
    <property type="match status" value="1"/>
</dbReference>
<evidence type="ECO:0000256" key="3">
    <source>
        <dbReference type="ARBA" id="ARBA00022448"/>
    </source>
</evidence>
<dbReference type="InterPro" id="IPR001463">
    <property type="entry name" value="Na/Ala_symport"/>
</dbReference>
<evidence type="ECO:0000256" key="2">
    <source>
        <dbReference type="ARBA" id="ARBA00009261"/>
    </source>
</evidence>
<feature type="region of interest" description="Disordered" evidence="10">
    <location>
        <begin position="478"/>
        <end position="505"/>
    </location>
</feature>
<evidence type="ECO:0000256" key="4">
    <source>
        <dbReference type="ARBA" id="ARBA00022475"/>
    </source>
</evidence>
<dbReference type="Proteomes" id="UP000030003">
    <property type="component" value="Unassembled WGS sequence"/>
</dbReference>
<proteinExistence type="inferred from homology"/>
<dbReference type="GO" id="GO:0005283">
    <property type="term" value="F:amino acid:sodium symporter activity"/>
    <property type="evidence" value="ECO:0007669"/>
    <property type="project" value="InterPro"/>
</dbReference>
<feature type="transmembrane region" description="Helical" evidence="9">
    <location>
        <begin position="177"/>
        <end position="196"/>
    </location>
</feature>
<comment type="subcellular location">
    <subcellularLocation>
        <location evidence="9">Cell inner membrane</location>
        <topology evidence="9">Multi-pass membrane protein</topology>
    </subcellularLocation>
    <subcellularLocation>
        <location evidence="1">Cell membrane</location>
        <topology evidence="1">Multi-pass membrane protein</topology>
    </subcellularLocation>
</comment>
<feature type="transmembrane region" description="Helical" evidence="9">
    <location>
        <begin position="67"/>
        <end position="86"/>
    </location>
</feature>
<dbReference type="PANTHER" id="PTHR30330:SF7">
    <property type="entry name" value="SODIUM_PROTON-DEPENDENT ALANINE CARRIER PROTEIN YRBD-RELATED"/>
    <property type="match status" value="1"/>
</dbReference>
<dbReference type="PRINTS" id="PR00175">
    <property type="entry name" value="NAALASMPORT"/>
</dbReference>
<keyword evidence="6 9" id="KW-0769">Symport</keyword>
<keyword evidence="8 9" id="KW-0472">Membrane</keyword>
<keyword evidence="12" id="KW-1185">Reference proteome</keyword>
<feature type="transmembrane region" description="Helical" evidence="9">
    <location>
        <begin position="415"/>
        <end position="437"/>
    </location>
</feature>
<dbReference type="OrthoDB" id="9806926at2"/>
<dbReference type="AlphaFoldDB" id="A0A0A0M974"/>
<dbReference type="eggNOG" id="COG1115">
    <property type="taxonomic scope" value="Bacteria"/>
</dbReference>
<feature type="transmembrane region" description="Helical" evidence="9">
    <location>
        <begin position="232"/>
        <end position="255"/>
    </location>
</feature>
<dbReference type="GO" id="GO:0005886">
    <property type="term" value="C:plasma membrane"/>
    <property type="evidence" value="ECO:0007669"/>
    <property type="project" value="UniProtKB-SubCell"/>
</dbReference>
<dbReference type="PROSITE" id="PS00873">
    <property type="entry name" value="NA_ALANINE_SYMP"/>
    <property type="match status" value="1"/>
</dbReference>
<evidence type="ECO:0000313" key="12">
    <source>
        <dbReference type="Proteomes" id="UP000030003"/>
    </source>
</evidence>
<evidence type="ECO:0000313" key="11">
    <source>
        <dbReference type="EMBL" id="KGO99588.1"/>
    </source>
</evidence>
<evidence type="ECO:0000256" key="7">
    <source>
        <dbReference type="ARBA" id="ARBA00022989"/>
    </source>
</evidence>
<feature type="transmembrane region" description="Helical" evidence="9">
    <location>
        <begin position="391"/>
        <end position="409"/>
    </location>
</feature>
<feature type="transmembrane region" description="Helical" evidence="9">
    <location>
        <begin position="12"/>
        <end position="30"/>
    </location>
</feature>
<dbReference type="STRING" id="1385515.GCA_000423325_00928"/>
<evidence type="ECO:0000256" key="6">
    <source>
        <dbReference type="ARBA" id="ARBA00022847"/>
    </source>
</evidence>
<dbReference type="RefSeq" id="WP_027069392.1">
    <property type="nucleotide sequence ID" value="NZ_AUHT01000006.1"/>
</dbReference>
<keyword evidence="3 9" id="KW-0813">Transport</keyword>
<name>A0A0A0M974_9GAMM</name>
<feature type="transmembrane region" description="Helical" evidence="9">
    <location>
        <begin position="296"/>
        <end position="317"/>
    </location>
</feature>
<protein>
    <submittedName>
        <fullName evidence="11">Sodium:alanine symporter</fullName>
    </submittedName>
</protein>
<feature type="transmembrane region" description="Helical" evidence="9">
    <location>
        <begin position="205"/>
        <end position="226"/>
    </location>
</feature>
<reference evidence="11 12" key="1">
    <citation type="submission" date="2013-08" db="EMBL/GenBank/DDBJ databases">
        <title>Genomic analysis of Lysobacter defluvii.</title>
        <authorList>
            <person name="Wang Q."/>
            <person name="Wang G."/>
        </authorList>
    </citation>
    <scope>NUCLEOTIDE SEQUENCE [LARGE SCALE GENOMIC DNA]</scope>
    <source>
        <strain evidence="11 12">IMMIB APB-9</strain>
    </source>
</reference>
<dbReference type="PANTHER" id="PTHR30330">
    <property type="entry name" value="AGSS FAMILY TRANSPORTER, SODIUM-ALANINE"/>
    <property type="match status" value="1"/>
</dbReference>
<accession>A0A0A0M974</accession>
<dbReference type="EMBL" id="AVBH01000010">
    <property type="protein sequence ID" value="KGO99588.1"/>
    <property type="molecule type" value="Genomic_DNA"/>
</dbReference>
<comment type="similarity">
    <text evidence="2 9">Belongs to the alanine or glycine:cation symporter (AGCS) (TC 2.A.25) family.</text>
</comment>
<keyword evidence="4" id="KW-1003">Cell membrane</keyword>
<dbReference type="Pfam" id="PF01235">
    <property type="entry name" value="Na_Ala_symp"/>
    <property type="match status" value="1"/>
</dbReference>
<feature type="compositionally biased region" description="Pro residues" evidence="10">
    <location>
        <begin position="496"/>
        <end position="505"/>
    </location>
</feature>
<evidence type="ECO:0000256" key="5">
    <source>
        <dbReference type="ARBA" id="ARBA00022692"/>
    </source>
</evidence>
<keyword evidence="5 9" id="KW-0812">Transmembrane</keyword>
<feature type="transmembrane region" description="Helical" evidence="9">
    <location>
        <begin position="92"/>
        <end position="115"/>
    </location>
</feature>
<organism evidence="11 12">
    <name type="scientific">Lysobacter defluvii IMMIB APB-9 = DSM 18482</name>
    <dbReference type="NCBI Taxonomy" id="1385515"/>
    <lineage>
        <taxon>Bacteria</taxon>
        <taxon>Pseudomonadati</taxon>
        <taxon>Pseudomonadota</taxon>
        <taxon>Gammaproteobacteria</taxon>
        <taxon>Lysobacterales</taxon>
        <taxon>Lysobacteraceae</taxon>
        <taxon>Novilysobacter</taxon>
    </lineage>
</organism>
<evidence type="ECO:0000256" key="9">
    <source>
        <dbReference type="RuleBase" id="RU363064"/>
    </source>
</evidence>
<sequence length="505" mass="54125">MEDLITTLNDIIWSPALIFLCLGAGLYFSIRTRFMQVRGFREMIRLMLSGESSQAGVSSFQALAMSLSGRVGIGNIAGVATAIAAGGPGAVFWMWVMAFLGASTAYVEATLAQIYKEKDDEGKYRGGPAYYIEKGLGLKWYAWAFAMVTIVATGFLLPGVQANGIAQSMTVAWDLPPAVTAAFVVVALGFIIFGGVKRIARFAELVVPFMALAYMLVALVIMLLSWEQVPEMFMLILRSAFGFEAGFGAMLGLAVEWGVKRGIYSNEAGQGTSPHAAAAAEVQHPAQQGFVQAFSVYVDTLLVCSATAFMILSTGMYNVAGPDGTMLVHALPGIEAGASFAQSAVESVLPGYGAGFVALALLFFAFTTIVAYYYMAETNIAYINRKVHRPWLTWALRVAILAAVTFGAVRTAGAAWMLGDIGVGLMAWLNIVAILILQRPALRALKDYEARRKGGTDVTFDPEALGIRRAEFWERRHRGDGEDPVVGAAVRGSVDPPDPGSPDGR</sequence>
<dbReference type="NCBIfam" id="TIGR00835">
    <property type="entry name" value="agcS"/>
    <property type="match status" value="1"/>
</dbReference>
<dbReference type="Gene3D" id="1.20.1740.10">
    <property type="entry name" value="Amino acid/polyamine transporter I"/>
    <property type="match status" value="1"/>
</dbReference>
<feature type="transmembrane region" description="Helical" evidence="9">
    <location>
        <begin position="136"/>
        <end position="157"/>
    </location>
</feature>
<keyword evidence="9" id="KW-0997">Cell inner membrane</keyword>
<evidence type="ECO:0000256" key="10">
    <source>
        <dbReference type="SAM" id="MobiDB-lite"/>
    </source>
</evidence>
<gene>
    <name evidence="11" type="ORF">N791_04780</name>
</gene>
<feature type="transmembrane region" description="Helical" evidence="9">
    <location>
        <begin position="352"/>
        <end position="375"/>
    </location>
</feature>
<evidence type="ECO:0000256" key="8">
    <source>
        <dbReference type="ARBA" id="ARBA00023136"/>
    </source>
</evidence>
<keyword evidence="7 9" id="KW-1133">Transmembrane helix</keyword>
<evidence type="ECO:0000256" key="1">
    <source>
        <dbReference type="ARBA" id="ARBA00004651"/>
    </source>
</evidence>